<feature type="domain" description="Mce/MlaD" evidence="1">
    <location>
        <begin position="3"/>
        <end position="63"/>
    </location>
</feature>
<organism evidence="2 3">
    <name type="scientific">Gordonia defluvii</name>
    <dbReference type="NCBI Taxonomy" id="283718"/>
    <lineage>
        <taxon>Bacteria</taxon>
        <taxon>Bacillati</taxon>
        <taxon>Actinomycetota</taxon>
        <taxon>Actinomycetes</taxon>
        <taxon>Mycobacteriales</taxon>
        <taxon>Gordoniaceae</taxon>
        <taxon>Gordonia</taxon>
    </lineage>
</organism>
<dbReference type="PANTHER" id="PTHR33371">
    <property type="entry name" value="INTERMEMBRANE PHOSPHOLIPID TRANSPORT SYSTEM BINDING PROTEIN MLAD-RELATED"/>
    <property type="match status" value="1"/>
</dbReference>
<comment type="caution">
    <text evidence="2">The sequence shown here is derived from an EMBL/GenBank/DDBJ whole genome shotgun (WGS) entry which is preliminary data.</text>
</comment>
<dbReference type="EMBL" id="BAAAVS010000060">
    <property type="protein sequence ID" value="GAA3048985.1"/>
    <property type="molecule type" value="Genomic_DNA"/>
</dbReference>
<dbReference type="PANTHER" id="PTHR33371:SF4">
    <property type="entry name" value="INTERMEMBRANE PHOSPHOLIPID TRANSPORT SYSTEM BINDING PROTEIN MLAD"/>
    <property type="match status" value="1"/>
</dbReference>
<evidence type="ECO:0000313" key="2">
    <source>
        <dbReference type="EMBL" id="GAA3048985.1"/>
    </source>
</evidence>
<dbReference type="InterPro" id="IPR003399">
    <property type="entry name" value="Mce/MlaD"/>
</dbReference>
<accession>A0ABP6LP53</accession>
<evidence type="ECO:0000313" key="3">
    <source>
        <dbReference type="Proteomes" id="UP001501035"/>
    </source>
</evidence>
<sequence length="292" mass="31458">MNLPTEAKVTVNGLRSGIVTDIAAAPDTAKVTVRLDPSTVVGKHATVELRQDTLLGDTYVAITNPADAYSTPLARGGTIGKDQVKPAVQVEQLLNSLANFVGGGSLPQMGNTFDRLVRQFPKDPAETRRASKVLIGTLHALASQGDNLKTMLFSSGEIARQLAEMEDQLKFVLSPQGVQFIDAVTVPVQIIDWMGRLQAALIPMLPAVPVINALSQVIERVVKPLLIPGWPDYFGQASNPQALLNILTDRLIPFLKAGPAVNVNRVAIENDVPNAQLADTMLRQMRMMGLAR</sequence>
<dbReference type="InterPro" id="IPR052336">
    <property type="entry name" value="MlaD_Phospholipid_Transporter"/>
</dbReference>
<proteinExistence type="predicted"/>
<name>A0ABP6LP53_9ACTN</name>
<reference evidence="3" key="1">
    <citation type="journal article" date="2019" name="Int. J. Syst. Evol. Microbiol.">
        <title>The Global Catalogue of Microorganisms (GCM) 10K type strain sequencing project: providing services to taxonomists for standard genome sequencing and annotation.</title>
        <authorList>
            <consortium name="The Broad Institute Genomics Platform"/>
            <consortium name="The Broad Institute Genome Sequencing Center for Infectious Disease"/>
            <person name="Wu L."/>
            <person name="Ma J."/>
        </authorList>
    </citation>
    <scope>NUCLEOTIDE SEQUENCE [LARGE SCALE GENOMIC DNA]</scope>
    <source>
        <strain evidence="3">JCM 14234</strain>
    </source>
</reference>
<gene>
    <name evidence="2" type="ORF">GCM10010528_30180</name>
</gene>
<dbReference type="Pfam" id="PF02470">
    <property type="entry name" value="MlaD"/>
    <property type="match status" value="1"/>
</dbReference>
<dbReference type="Proteomes" id="UP001501035">
    <property type="component" value="Unassembled WGS sequence"/>
</dbReference>
<protein>
    <recommendedName>
        <fullName evidence="1">Mce/MlaD domain-containing protein</fullName>
    </recommendedName>
</protein>
<keyword evidence="3" id="KW-1185">Reference proteome</keyword>
<evidence type="ECO:0000259" key="1">
    <source>
        <dbReference type="Pfam" id="PF02470"/>
    </source>
</evidence>